<dbReference type="Proteomes" id="UP000479190">
    <property type="component" value="Unassembled WGS sequence"/>
</dbReference>
<evidence type="ECO:0000313" key="3">
    <source>
        <dbReference type="Proteomes" id="UP000479190"/>
    </source>
</evidence>
<name>A0A6H5J911_9HYME</name>
<keyword evidence="3" id="KW-1185">Reference proteome</keyword>
<evidence type="ECO:0000313" key="2">
    <source>
        <dbReference type="EMBL" id="CAB0044709.1"/>
    </source>
</evidence>
<organism evidence="2 3">
    <name type="scientific">Trichogramma brassicae</name>
    <dbReference type="NCBI Taxonomy" id="86971"/>
    <lineage>
        <taxon>Eukaryota</taxon>
        <taxon>Metazoa</taxon>
        <taxon>Ecdysozoa</taxon>
        <taxon>Arthropoda</taxon>
        <taxon>Hexapoda</taxon>
        <taxon>Insecta</taxon>
        <taxon>Pterygota</taxon>
        <taxon>Neoptera</taxon>
        <taxon>Endopterygota</taxon>
        <taxon>Hymenoptera</taxon>
        <taxon>Apocrita</taxon>
        <taxon>Proctotrupomorpha</taxon>
        <taxon>Chalcidoidea</taxon>
        <taxon>Trichogrammatidae</taxon>
        <taxon>Trichogramma</taxon>
    </lineage>
</organism>
<dbReference type="GO" id="GO:0090266">
    <property type="term" value="P:regulation of mitotic cell cycle spindle assembly checkpoint"/>
    <property type="evidence" value="ECO:0007669"/>
    <property type="project" value="InterPro"/>
</dbReference>
<dbReference type="Pfam" id="PF15243">
    <property type="entry name" value="ANAPC15"/>
    <property type="match status" value="1"/>
</dbReference>
<dbReference type="AlphaFoldDB" id="A0A6H5J911"/>
<proteinExistence type="predicted"/>
<dbReference type="InterPro" id="IPR026182">
    <property type="entry name" value="ANAPC15"/>
</dbReference>
<feature type="region of interest" description="Disordered" evidence="1">
    <location>
        <begin position="167"/>
        <end position="202"/>
    </location>
</feature>
<gene>
    <name evidence="2" type="ORF">TBRA_LOCUS16297</name>
</gene>
<protein>
    <submittedName>
        <fullName evidence="2">Uncharacterized protein</fullName>
    </submittedName>
</protein>
<evidence type="ECO:0000256" key="1">
    <source>
        <dbReference type="SAM" id="MobiDB-lite"/>
    </source>
</evidence>
<sequence>MCVVTRRDKLSSRFARYVLSRPRALHRFSVLSLSRGVCGFTQIVLHLRIVAAVSGYRGKLLFDLPSAVVNMCTDLSPRDAHRVIYIYKFIIYCTYAQGNLVKDRDDQFPTYLYCEWRSCAEHNAISRIGLYHYHLQPRATDPLWFNADKPIDDDESQVAAMELEFEAWRGSEEEEEEEEEEEGEGEEEEDSDTHEEEEEELDDIDMEVSYSHPQQRSSPADTSTDQVVIRMVCATKRSIGCATDRRQDMSRGIDSGGRILAFRSRRATSHELESGRRSNCLYGVRETQSQLPISQLSCASLTRRRRRAYLAMGFHGGGGSGGAFARNARNECAKHDCANPSFISRYPKCANYRVPISTAAPNVHCLCTGGRLVNSWSWSSSSSAFNDRNSDHNRCVHLVRANLRREGHRGEKHPLSEVNKKLRYRIGTQITIGAH</sequence>
<dbReference type="EMBL" id="CADCXV010001483">
    <property type="protein sequence ID" value="CAB0044709.1"/>
    <property type="molecule type" value="Genomic_DNA"/>
</dbReference>
<dbReference type="OrthoDB" id="6362917at2759"/>
<reference evidence="2 3" key="1">
    <citation type="submission" date="2020-02" db="EMBL/GenBank/DDBJ databases">
        <authorList>
            <person name="Ferguson B K."/>
        </authorList>
    </citation>
    <scope>NUCLEOTIDE SEQUENCE [LARGE SCALE GENOMIC DNA]</scope>
</reference>
<feature type="compositionally biased region" description="Acidic residues" evidence="1">
    <location>
        <begin position="172"/>
        <end position="202"/>
    </location>
</feature>
<dbReference type="GO" id="GO:0005680">
    <property type="term" value="C:anaphase-promoting complex"/>
    <property type="evidence" value="ECO:0007669"/>
    <property type="project" value="InterPro"/>
</dbReference>
<accession>A0A6H5J911</accession>